<dbReference type="EMBL" id="JAPFFF010000021">
    <property type="protein sequence ID" value="KAK8854419.1"/>
    <property type="molecule type" value="Genomic_DNA"/>
</dbReference>
<evidence type="ECO:0000313" key="2">
    <source>
        <dbReference type="Proteomes" id="UP001470230"/>
    </source>
</evidence>
<keyword evidence="2" id="KW-1185">Reference proteome</keyword>
<organism evidence="1 2">
    <name type="scientific">Tritrichomonas musculus</name>
    <dbReference type="NCBI Taxonomy" id="1915356"/>
    <lineage>
        <taxon>Eukaryota</taxon>
        <taxon>Metamonada</taxon>
        <taxon>Parabasalia</taxon>
        <taxon>Tritrichomonadida</taxon>
        <taxon>Tritrichomonadidae</taxon>
        <taxon>Tritrichomonas</taxon>
    </lineage>
</organism>
<evidence type="ECO:0000313" key="1">
    <source>
        <dbReference type="EMBL" id="KAK8854419.1"/>
    </source>
</evidence>
<name>A0ABR2HXT3_9EUKA</name>
<comment type="caution">
    <text evidence="1">The sequence shown here is derived from an EMBL/GenBank/DDBJ whole genome shotgun (WGS) entry which is preliminary data.</text>
</comment>
<accession>A0ABR2HXT3</accession>
<evidence type="ECO:0008006" key="3">
    <source>
        <dbReference type="Google" id="ProtNLM"/>
    </source>
</evidence>
<protein>
    <recommendedName>
        <fullName evidence="3">Ankyrin repeat protein</fullName>
    </recommendedName>
</protein>
<dbReference type="Pfam" id="PF12796">
    <property type="entry name" value="Ank_2"/>
    <property type="match status" value="1"/>
</dbReference>
<dbReference type="InterPro" id="IPR036770">
    <property type="entry name" value="Ankyrin_rpt-contain_sf"/>
</dbReference>
<dbReference type="InterPro" id="IPR002110">
    <property type="entry name" value="Ankyrin_rpt"/>
</dbReference>
<dbReference type="Proteomes" id="UP001470230">
    <property type="component" value="Unassembled WGS sequence"/>
</dbReference>
<dbReference type="SMART" id="SM00248">
    <property type="entry name" value="ANK"/>
    <property type="match status" value="2"/>
</dbReference>
<proteinExistence type="predicted"/>
<dbReference type="SUPFAM" id="SSF48403">
    <property type="entry name" value="Ankyrin repeat"/>
    <property type="match status" value="1"/>
</dbReference>
<reference evidence="1 2" key="1">
    <citation type="submission" date="2024-04" db="EMBL/GenBank/DDBJ databases">
        <title>Tritrichomonas musculus Genome.</title>
        <authorList>
            <person name="Alves-Ferreira E."/>
            <person name="Grigg M."/>
            <person name="Lorenzi H."/>
            <person name="Galac M."/>
        </authorList>
    </citation>
    <scope>NUCLEOTIDE SEQUENCE [LARGE SCALE GENOMIC DNA]</scope>
    <source>
        <strain evidence="1 2">EAF2021</strain>
    </source>
</reference>
<dbReference type="Gene3D" id="1.25.40.20">
    <property type="entry name" value="Ankyrin repeat-containing domain"/>
    <property type="match status" value="1"/>
</dbReference>
<sequence length="125" mass="14814">MVKLLLSSDRIDVIHHVYGIDYEYEIPLIYRAVSNRNIEIIQLFLSYEKVDVNASYIEKEKEKIVSKETALHYAVHVKDVQIVRLLLNHDKININEVDNQGFNFNLWKKPFDYAKSNEIKKLFNC</sequence>
<gene>
    <name evidence="1" type="ORF">M9Y10_016981</name>
</gene>